<evidence type="ECO:0000313" key="1">
    <source>
        <dbReference type="EMBL" id="KAI8421954.1"/>
    </source>
</evidence>
<reference evidence="1 2" key="1">
    <citation type="journal article" date="2022" name="Genome Biol. Evol.">
        <title>The Spruce Budworm Genome: Reconstructing the Evolutionary History of Antifreeze Proteins.</title>
        <authorList>
            <person name="Beliveau C."/>
            <person name="Gagne P."/>
            <person name="Picq S."/>
            <person name="Vernygora O."/>
            <person name="Keeling C.I."/>
            <person name="Pinkney K."/>
            <person name="Doucet D."/>
            <person name="Wen F."/>
            <person name="Johnston J.S."/>
            <person name="Maaroufi H."/>
            <person name="Boyle B."/>
            <person name="Laroche J."/>
            <person name="Dewar K."/>
            <person name="Juretic N."/>
            <person name="Blackburn G."/>
            <person name="Nisole A."/>
            <person name="Brunet B."/>
            <person name="Brandao M."/>
            <person name="Lumley L."/>
            <person name="Duan J."/>
            <person name="Quan G."/>
            <person name="Lucarotti C.J."/>
            <person name="Roe A.D."/>
            <person name="Sperling F.A.H."/>
            <person name="Levesque R.C."/>
            <person name="Cusson M."/>
        </authorList>
    </citation>
    <scope>NUCLEOTIDE SEQUENCE [LARGE SCALE GENOMIC DNA]</scope>
    <source>
        <strain evidence="1">Glfc:IPQL:Cfum</strain>
    </source>
</reference>
<protein>
    <submittedName>
        <fullName evidence="1">Uncharacterized protein</fullName>
    </submittedName>
</protein>
<name>A0ACC0JD03_CHOFU</name>
<dbReference type="EMBL" id="CM046116">
    <property type="protein sequence ID" value="KAI8421954.1"/>
    <property type="molecule type" value="Genomic_DNA"/>
</dbReference>
<proteinExistence type="predicted"/>
<keyword evidence="2" id="KW-1185">Reference proteome</keyword>
<evidence type="ECO:0000313" key="2">
    <source>
        <dbReference type="Proteomes" id="UP001064048"/>
    </source>
</evidence>
<comment type="caution">
    <text evidence="1">The sequence shown here is derived from an EMBL/GenBank/DDBJ whole genome shotgun (WGS) entry which is preliminary data.</text>
</comment>
<organism evidence="1 2">
    <name type="scientific">Choristoneura fumiferana</name>
    <name type="common">Spruce budworm moth</name>
    <name type="synonym">Archips fumiferana</name>
    <dbReference type="NCBI Taxonomy" id="7141"/>
    <lineage>
        <taxon>Eukaryota</taxon>
        <taxon>Metazoa</taxon>
        <taxon>Ecdysozoa</taxon>
        <taxon>Arthropoda</taxon>
        <taxon>Hexapoda</taxon>
        <taxon>Insecta</taxon>
        <taxon>Pterygota</taxon>
        <taxon>Neoptera</taxon>
        <taxon>Endopterygota</taxon>
        <taxon>Lepidoptera</taxon>
        <taxon>Glossata</taxon>
        <taxon>Ditrysia</taxon>
        <taxon>Tortricoidea</taxon>
        <taxon>Tortricidae</taxon>
        <taxon>Tortricinae</taxon>
        <taxon>Choristoneura</taxon>
    </lineage>
</organism>
<accession>A0ACC0JD03</accession>
<sequence>MVVAIRADLAQVSFVNNEKLMKNLTAESPKFEAIPPFPPDYSVPSYPVGGMPFESNDFNLQYQPPQYMPPIRLDIQFMPPPVYRFDDRRPFMALPPQILAPYPFVLSPLASTATKNKTTSLPIQTTTGNSGDISPDEDGTKKNKTRRSITYKQYAPRFYVVEDTETNVIDTWKDSNDYRYFANRWPMSNGPKTRINFWKKSNLNSYRNQHPTNAFILKKTETKNIAKEKELPKTLKNMVRIVPLKKDILREVKAKLRKLKEKGKLSPLVKKLFRYDTDKHKTLSKIIDISHTPLNEDRDKNQMRF</sequence>
<gene>
    <name evidence="1" type="ORF">MSG28_009861</name>
</gene>
<dbReference type="Proteomes" id="UP001064048">
    <property type="component" value="Chromosome 16"/>
</dbReference>